<dbReference type="AlphaFoldDB" id="A0A5D2C745"/>
<evidence type="ECO:0000313" key="2">
    <source>
        <dbReference type="Proteomes" id="UP000323506"/>
    </source>
</evidence>
<accession>A0A5D2C745</accession>
<gene>
    <name evidence="1" type="ORF">ES288_D06G185500v1</name>
</gene>
<organism evidence="1 2">
    <name type="scientific">Gossypium darwinii</name>
    <name type="common">Darwin's cotton</name>
    <name type="synonym">Gossypium barbadense var. darwinii</name>
    <dbReference type="NCBI Taxonomy" id="34276"/>
    <lineage>
        <taxon>Eukaryota</taxon>
        <taxon>Viridiplantae</taxon>
        <taxon>Streptophyta</taxon>
        <taxon>Embryophyta</taxon>
        <taxon>Tracheophyta</taxon>
        <taxon>Spermatophyta</taxon>
        <taxon>Magnoliopsida</taxon>
        <taxon>eudicotyledons</taxon>
        <taxon>Gunneridae</taxon>
        <taxon>Pentapetalae</taxon>
        <taxon>rosids</taxon>
        <taxon>malvids</taxon>
        <taxon>Malvales</taxon>
        <taxon>Malvaceae</taxon>
        <taxon>Malvoideae</taxon>
        <taxon>Gossypium</taxon>
    </lineage>
</organism>
<sequence>MTAPNSIVEIRKFQKITGNKEAKETQSKILLSIMHLYGQSKKKTQKLQGSVRHEL</sequence>
<keyword evidence="2" id="KW-1185">Reference proteome</keyword>
<dbReference type="EMBL" id="CM017706">
    <property type="protein sequence ID" value="TYG65437.1"/>
    <property type="molecule type" value="Genomic_DNA"/>
</dbReference>
<evidence type="ECO:0000313" key="1">
    <source>
        <dbReference type="EMBL" id="TYG65437.1"/>
    </source>
</evidence>
<proteinExistence type="predicted"/>
<name>A0A5D2C745_GOSDA</name>
<protein>
    <submittedName>
        <fullName evidence="1">Uncharacterized protein</fullName>
    </submittedName>
</protein>
<reference evidence="1 2" key="1">
    <citation type="submission" date="2019-06" db="EMBL/GenBank/DDBJ databases">
        <title>WGS assembly of Gossypium darwinii.</title>
        <authorList>
            <person name="Chen Z.J."/>
            <person name="Sreedasyam A."/>
            <person name="Ando A."/>
            <person name="Song Q."/>
            <person name="De L."/>
            <person name="Hulse-Kemp A."/>
            <person name="Ding M."/>
            <person name="Ye W."/>
            <person name="Kirkbride R."/>
            <person name="Jenkins J."/>
            <person name="Plott C."/>
            <person name="Lovell J."/>
            <person name="Lin Y.-M."/>
            <person name="Vaughn R."/>
            <person name="Liu B."/>
            <person name="Li W."/>
            <person name="Simpson S."/>
            <person name="Scheffler B."/>
            <person name="Saski C."/>
            <person name="Grover C."/>
            <person name="Hu G."/>
            <person name="Conover J."/>
            <person name="Carlson J."/>
            <person name="Shu S."/>
            <person name="Boston L."/>
            <person name="Williams M."/>
            <person name="Peterson D."/>
            <person name="Mcgee K."/>
            <person name="Jones D."/>
            <person name="Wendel J."/>
            <person name="Stelly D."/>
            <person name="Grimwood J."/>
            <person name="Schmutz J."/>
        </authorList>
    </citation>
    <scope>NUCLEOTIDE SEQUENCE [LARGE SCALE GENOMIC DNA]</scope>
    <source>
        <strain evidence="1">1808015.09</strain>
    </source>
</reference>
<dbReference type="Proteomes" id="UP000323506">
    <property type="component" value="Chromosome D06"/>
</dbReference>